<evidence type="ECO:0000256" key="1">
    <source>
        <dbReference type="SAM" id="MobiDB-lite"/>
    </source>
</evidence>
<comment type="caution">
    <text evidence="3">The sequence shown here is derived from an EMBL/GenBank/DDBJ whole genome shotgun (WGS) entry which is preliminary data.</text>
</comment>
<dbReference type="Proteomes" id="UP000663832">
    <property type="component" value="Unassembled WGS sequence"/>
</dbReference>
<protein>
    <submittedName>
        <fullName evidence="3">Uncharacterized protein</fullName>
    </submittedName>
</protein>
<feature type="non-terminal residue" evidence="3">
    <location>
        <position position="1"/>
    </location>
</feature>
<evidence type="ECO:0000313" key="2">
    <source>
        <dbReference type="EMBL" id="CAF1445593.1"/>
    </source>
</evidence>
<keyword evidence="4" id="KW-1185">Reference proteome</keyword>
<feature type="compositionally biased region" description="Polar residues" evidence="1">
    <location>
        <begin position="18"/>
        <end position="27"/>
    </location>
</feature>
<accession>A0A816D271</accession>
<dbReference type="EMBL" id="CAJNOM010002217">
    <property type="protein sequence ID" value="CAF1629069.1"/>
    <property type="molecule type" value="Genomic_DNA"/>
</dbReference>
<organism evidence="3 4">
    <name type="scientific">Adineta steineri</name>
    <dbReference type="NCBI Taxonomy" id="433720"/>
    <lineage>
        <taxon>Eukaryota</taxon>
        <taxon>Metazoa</taxon>
        <taxon>Spiralia</taxon>
        <taxon>Gnathifera</taxon>
        <taxon>Rotifera</taxon>
        <taxon>Eurotatoria</taxon>
        <taxon>Bdelloidea</taxon>
        <taxon>Adinetida</taxon>
        <taxon>Adinetidae</taxon>
        <taxon>Adineta</taxon>
    </lineage>
</organism>
<name>A0A816D271_9BILA</name>
<dbReference type="Proteomes" id="UP000663877">
    <property type="component" value="Unassembled WGS sequence"/>
</dbReference>
<proteinExistence type="predicted"/>
<evidence type="ECO:0000313" key="4">
    <source>
        <dbReference type="Proteomes" id="UP000663832"/>
    </source>
</evidence>
<reference evidence="3" key="1">
    <citation type="submission" date="2021-02" db="EMBL/GenBank/DDBJ databases">
        <authorList>
            <person name="Nowell W R."/>
        </authorList>
    </citation>
    <scope>NUCLEOTIDE SEQUENCE</scope>
</reference>
<sequence>MPPKIQEILSENDDDLVTSFNTKSDEY</sequence>
<gene>
    <name evidence="2" type="ORF">BJG266_LOCUS40141</name>
    <name evidence="3" type="ORF">QVE165_LOCUS57018</name>
</gene>
<dbReference type="EMBL" id="CAJNOI010001888">
    <property type="protein sequence ID" value="CAF1445593.1"/>
    <property type="molecule type" value="Genomic_DNA"/>
</dbReference>
<evidence type="ECO:0000313" key="3">
    <source>
        <dbReference type="EMBL" id="CAF1629069.1"/>
    </source>
</evidence>
<dbReference type="AlphaFoldDB" id="A0A816D271"/>
<feature type="region of interest" description="Disordered" evidence="1">
    <location>
        <begin position="1"/>
        <end position="27"/>
    </location>
</feature>